<keyword evidence="7 8" id="KW-0472">Membrane</keyword>
<feature type="transmembrane region" description="Helical" evidence="8">
    <location>
        <begin position="423"/>
        <end position="446"/>
    </location>
</feature>
<evidence type="ECO:0000313" key="10">
    <source>
        <dbReference type="EMBL" id="GEO33849.1"/>
    </source>
</evidence>
<feature type="transmembrane region" description="Helical" evidence="8">
    <location>
        <begin position="311"/>
        <end position="334"/>
    </location>
</feature>
<dbReference type="Gene3D" id="1.10.3720.10">
    <property type="entry name" value="MetI-like"/>
    <property type="match status" value="2"/>
</dbReference>
<feature type="domain" description="ABC transmembrane type-1" evidence="9">
    <location>
        <begin position="308"/>
        <end position="498"/>
    </location>
</feature>
<sequence>MRASSSGRGVALAATLVAGVTLLPLVVVLGDALGAGDAAARFLLRPRVGMLLGHTAALVAVTVPAAVVLGTLAAWLVERTALPGAALWRTLLLAPLAVPAFVSAYAWVSVAPSMTGFAGSALVTTLAYFPFVFLPAAAMLRVLDPGDEEAARSLGLSPAAAMRRTVLPRLRPALTGGALLVGLHLLAEYGVLEMMRFQTFTTAVMQQYAIGFSDVSGSLLASVLLVLCLLMLTAEVVARGRRRVSRIGPGAQRPSTPVPLGAWTVPAVVLLLVVVVLAVGVPVATVVRWLVAGRTELGALAGDVAPVVVSTVGLAVLGALATLVAALPAAWLLSRRRTVASLLLERATFVASALPGVVVGLALVTLSVRWAPGIYQTLGLLVVGYAIGFIPRSMVALRAGLAASPTELSDAARSLGLRGPSRLVRVVLPLAAPSVLAGLVLVALAVGTELTATLLLAPTGVDTLALAFWRAAAELDYAGAAPYAAAMIALSAPATLLLRRQIVVAR</sequence>
<comment type="caution">
    <text evidence="10">The sequence shown here is derived from an EMBL/GenBank/DDBJ whole genome shotgun (WGS) entry which is preliminary data.</text>
</comment>
<feature type="transmembrane region" description="Helical" evidence="8">
    <location>
        <begin position="114"/>
        <end position="134"/>
    </location>
</feature>
<evidence type="ECO:0000313" key="11">
    <source>
        <dbReference type="Proteomes" id="UP000321181"/>
    </source>
</evidence>
<keyword evidence="5 8" id="KW-0812">Transmembrane</keyword>
<dbReference type="PANTHER" id="PTHR43357:SF3">
    <property type="entry name" value="FE(3+)-TRANSPORT SYSTEM PERMEASE PROTEIN FBPB 2"/>
    <property type="match status" value="1"/>
</dbReference>
<evidence type="ECO:0000256" key="4">
    <source>
        <dbReference type="ARBA" id="ARBA00022519"/>
    </source>
</evidence>
<gene>
    <name evidence="10" type="ORF">CAE01nite_15740</name>
</gene>
<evidence type="ECO:0000256" key="2">
    <source>
        <dbReference type="ARBA" id="ARBA00022448"/>
    </source>
</evidence>
<dbReference type="PROSITE" id="PS50928">
    <property type="entry name" value="ABC_TM1"/>
    <property type="match status" value="2"/>
</dbReference>
<dbReference type="AlphaFoldDB" id="A0A512DBJ2"/>
<feature type="domain" description="ABC transmembrane type-1" evidence="9">
    <location>
        <begin position="52"/>
        <end position="238"/>
    </location>
</feature>
<feature type="transmembrane region" description="Helical" evidence="8">
    <location>
        <begin position="480"/>
        <end position="498"/>
    </location>
</feature>
<evidence type="ECO:0000256" key="8">
    <source>
        <dbReference type="RuleBase" id="RU363032"/>
    </source>
</evidence>
<feature type="transmembrane region" description="Helical" evidence="8">
    <location>
        <begin position="374"/>
        <end position="391"/>
    </location>
</feature>
<dbReference type="Pfam" id="PF00528">
    <property type="entry name" value="BPD_transp_1"/>
    <property type="match status" value="2"/>
</dbReference>
<evidence type="ECO:0000256" key="1">
    <source>
        <dbReference type="ARBA" id="ARBA00004429"/>
    </source>
</evidence>
<name>A0A512DBJ2_9CELL</name>
<keyword evidence="6 8" id="KW-1133">Transmembrane helix</keyword>
<comment type="similarity">
    <text evidence="8">Belongs to the binding-protein-dependent transport system permease family.</text>
</comment>
<feature type="transmembrane region" description="Helical" evidence="8">
    <location>
        <begin position="219"/>
        <end position="238"/>
    </location>
</feature>
<dbReference type="InterPro" id="IPR000515">
    <property type="entry name" value="MetI-like"/>
</dbReference>
<organism evidence="10 11">
    <name type="scientific">Cellulomonas aerilata</name>
    <dbReference type="NCBI Taxonomy" id="515326"/>
    <lineage>
        <taxon>Bacteria</taxon>
        <taxon>Bacillati</taxon>
        <taxon>Actinomycetota</taxon>
        <taxon>Actinomycetes</taxon>
        <taxon>Micrococcales</taxon>
        <taxon>Cellulomonadaceae</taxon>
        <taxon>Cellulomonas</taxon>
    </lineage>
</organism>
<feature type="transmembrane region" description="Helical" evidence="8">
    <location>
        <begin position="346"/>
        <end position="368"/>
    </location>
</feature>
<keyword evidence="11" id="KW-1185">Reference proteome</keyword>
<feature type="transmembrane region" description="Helical" evidence="8">
    <location>
        <begin position="87"/>
        <end position="108"/>
    </location>
</feature>
<dbReference type="GO" id="GO:0055085">
    <property type="term" value="P:transmembrane transport"/>
    <property type="evidence" value="ECO:0007669"/>
    <property type="project" value="InterPro"/>
</dbReference>
<evidence type="ECO:0000256" key="3">
    <source>
        <dbReference type="ARBA" id="ARBA00022475"/>
    </source>
</evidence>
<evidence type="ECO:0000256" key="5">
    <source>
        <dbReference type="ARBA" id="ARBA00022692"/>
    </source>
</evidence>
<dbReference type="OrthoDB" id="5100908at2"/>
<dbReference type="Proteomes" id="UP000321181">
    <property type="component" value="Unassembled WGS sequence"/>
</dbReference>
<keyword evidence="3" id="KW-1003">Cell membrane</keyword>
<feature type="transmembrane region" description="Helical" evidence="8">
    <location>
        <begin position="50"/>
        <end position="75"/>
    </location>
</feature>
<dbReference type="SUPFAM" id="SSF161098">
    <property type="entry name" value="MetI-like"/>
    <property type="match status" value="2"/>
</dbReference>
<feature type="transmembrane region" description="Helical" evidence="8">
    <location>
        <begin position="172"/>
        <end position="192"/>
    </location>
</feature>
<dbReference type="PANTHER" id="PTHR43357">
    <property type="entry name" value="INNER MEMBRANE ABC TRANSPORTER PERMEASE PROTEIN YDCV"/>
    <property type="match status" value="1"/>
</dbReference>
<reference evidence="10 11" key="1">
    <citation type="submission" date="2019-07" db="EMBL/GenBank/DDBJ databases">
        <title>Whole genome shotgun sequence of Cellulomonas aerilata NBRC 106308.</title>
        <authorList>
            <person name="Hosoyama A."/>
            <person name="Uohara A."/>
            <person name="Ohji S."/>
            <person name="Ichikawa N."/>
        </authorList>
    </citation>
    <scope>NUCLEOTIDE SEQUENCE [LARGE SCALE GENOMIC DNA]</scope>
    <source>
        <strain evidence="10 11">NBRC 106308</strain>
    </source>
</reference>
<feature type="transmembrane region" description="Helical" evidence="8">
    <location>
        <begin position="258"/>
        <end position="291"/>
    </location>
</feature>
<dbReference type="InterPro" id="IPR035906">
    <property type="entry name" value="MetI-like_sf"/>
</dbReference>
<evidence type="ECO:0000259" key="9">
    <source>
        <dbReference type="PROSITE" id="PS50928"/>
    </source>
</evidence>
<proteinExistence type="inferred from homology"/>
<evidence type="ECO:0000256" key="6">
    <source>
        <dbReference type="ARBA" id="ARBA00022989"/>
    </source>
</evidence>
<protein>
    <submittedName>
        <fullName evidence="10">Iron ABC transporter permease</fullName>
    </submittedName>
</protein>
<keyword evidence="4" id="KW-0997">Cell inner membrane</keyword>
<dbReference type="EMBL" id="BJYY01000012">
    <property type="protein sequence ID" value="GEO33849.1"/>
    <property type="molecule type" value="Genomic_DNA"/>
</dbReference>
<dbReference type="GO" id="GO:0005886">
    <property type="term" value="C:plasma membrane"/>
    <property type="evidence" value="ECO:0007669"/>
    <property type="project" value="UniProtKB-SubCell"/>
</dbReference>
<comment type="subcellular location">
    <subcellularLocation>
        <location evidence="1">Cell inner membrane</location>
        <topology evidence="1">Multi-pass membrane protein</topology>
    </subcellularLocation>
    <subcellularLocation>
        <location evidence="8">Cell membrane</location>
        <topology evidence="8">Multi-pass membrane protein</topology>
    </subcellularLocation>
</comment>
<evidence type="ECO:0000256" key="7">
    <source>
        <dbReference type="ARBA" id="ARBA00023136"/>
    </source>
</evidence>
<accession>A0A512DBJ2</accession>
<keyword evidence="2 8" id="KW-0813">Transport</keyword>
<dbReference type="RefSeq" id="WP_146902458.1">
    <property type="nucleotide sequence ID" value="NZ_BAAARM010000002.1"/>
</dbReference>
<dbReference type="CDD" id="cd06261">
    <property type="entry name" value="TM_PBP2"/>
    <property type="match status" value="2"/>
</dbReference>